<evidence type="ECO:0000313" key="1">
    <source>
        <dbReference type="EMBL" id="KAK3089131.1"/>
    </source>
</evidence>
<dbReference type="Proteomes" id="UP001186944">
    <property type="component" value="Unassembled WGS sequence"/>
</dbReference>
<dbReference type="EMBL" id="VSWD01000010">
    <property type="protein sequence ID" value="KAK3089131.1"/>
    <property type="molecule type" value="Genomic_DNA"/>
</dbReference>
<gene>
    <name evidence="1" type="ORF">FSP39_001077</name>
</gene>
<organism evidence="1 2">
    <name type="scientific">Pinctada imbricata</name>
    <name type="common">Atlantic pearl-oyster</name>
    <name type="synonym">Pinctada martensii</name>
    <dbReference type="NCBI Taxonomy" id="66713"/>
    <lineage>
        <taxon>Eukaryota</taxon>
        <taxon>Metazoa</taxon>
        <taxon>Spiralia</taxon>
        <taxon>Lophotrochozoa</taxon>
        <taxon>Mollusca</taxon>
        <taxon>Bivalvia</taxon>
        <taxon>Autobranchia</taxon>
        <taxon>Pteriomorphia</taxon>
        <taxon>Pterioida</taxon>
        <taxon>Pterioidea</taxon>
        <taxon>Pteriidae</taxon>
        <taxon>Pinctada</taxon>
    </lineage>
</organism>
<dbReference type="InterPro" id="IPR013761">
    <property type="entry name" value="SAM/pointed_sf"/>
</dbReference>
<comment type="caution">
    <text evidence="1">The sequence shown here is derived from an EMBL/GenBank/DDBJ whole genome shotgun (WGS) entry which is preliminary data.</text>
</comment>
<dbReference type="AlphaFoldDB" id="A0AA88Y479"/>
<evidence type="ECO:0008006" key="3">
    <source>
        <dbReference type="Google" id="ProtNLM"/>
    </source>
</evidence>
<keyword evidence="2" id="KW-1185">Reference proteome</keyword>
<dbReference type="Gene3D" id="1.10.150.50">
    <property type="entry name" value="Transcription Factor, Ets-1"/>
    <property type="match status" value="1"/>
</dbReference>
<sequence length="82" mass="9761">DNVPISIPRDGNIQHFTVDELATFFRHLRIQENTVQKLKHKQLDGRRFGKLKDRTLEELGMKNPIIMYFRDRSSKDKTSFML</sequence>
<reference evidence="1" key="1">
    <citation type="submission" date="2019-08" db="EMBL/GenBank/DDBJ databases">
        <title>The improved chromosome-level genome for the pearl oyster Pinctada fucata martensii using PacBio sequencing and Hi-C.</title>
        <authorList>
            <person name="Zheng Z."/>
        </authorList>
    </citation>
    <scope>NUCLEOTIDE SEQUENCE</scope>
    <source>
        <strain evidence="1">ZZ-2019</strain>
        <tissue evidence="1">Adductor muscle</tissue>
    </source>
</reference>
<feature type="non-terminal residue" evidence="1">
    <location>
        <position position="1"/>
    </location>
</feature>
<accession>A0AA88Y479</accession>
<name>A0AA88Y479_PINIB</name>
<proteinExistence type="predicted"/>
<protein>
    <recommendedName>
        <fullName evidence="3">SAM domain-containing protein</fullName>
    </recommendedName>
</protein>
<evidence type="ECO:0000313" key="2">
    <source>
        <dbReference type="Proteomes" id="UP001186944"/>
    </source>
</evidence>